<dbReference type="InterPro" id="IPR023298">
    <property type="entry name" value="ATPase_P-typ_TM_dom_sf"/>
</dbReference>
<dbReference type="InterPro" id="IPR006068">
    <property type="entry name" value="ATPase_P-typ_cation-transptr_C"/>
</dbReference>
<dbReference type="FunFam" id="3.40.50.1000:FF:000193">
    <property type="entry name" value="Plasma membrane calcium-transporting ATPase 2"/>
    <property type="match status" value="1"/>
</dbReference>
<dbReference type="GO" id="GO:0005524">
    <property type="term" value="F:ATP binding"/>
    <property type="evidence" value="ECO:0007669"/>
    <property type="project" value="UniProtKB-KW"/>
</dbReference>
<evidence type="ECO:0000256" key="10">
    <source>
        <dbReference type="ARBA" id="ARBA00022967"/>
    </source>
</evidence>
<dbReference type="Pfam" id="PF00122">
    <property type="entry name" value="E1-E2_ATPase"/>
    <property type="match status" value="1"/>
</dbReference>
<feature type="transmembrane region" description="Helical" evidence="14">
    <location>
        <begin position="827"/>
        <end position="847"/>
    </location>
</feature>
<comment type="caution">
    <text evidence="14">Lacks conserved residue(s) required for the propagation of feature annotation.</text>
</comment>
<feature type="transmembrane region" description="Helical" evidence="14">
    <location>
        <begin position="124"/>
        <end position="144"/>
    </location>
</feature>
<protein>
    <recommendedName>
        <fullName evidence="14">Calcium-transporting ATPase</fullName>
        <ecNumber evidence="14">7.2.2.10</ecNumber>
    </recommendedName>
</protein>
<dbReference type="NCBIfam" id="TIGR01494">
    <property type="entry name" value="ATPase_P-type"/>
    <property type="match status" value="2"/>
</dbReference>
<sequence>MVSNVVKQEQRDFEQTFSEYPYSTQELQKILVNKSTDYLQSTFQSVHHLTSALFSSKLTGLSEQQVIASRSTYGKNRVEPPPPTPFYKLMLDAIADLTMIILIVASIVSIILSTTLMDPAELEWIDGVAIMVAVVIVVMVTSCNDYSKEKQFRKLNAVKNDKLIKVLRDGVQTQVSIYDIVVGDVVLLETGDQIPADGVIMQSTDLKVDESGMTGESDEVKKSDAKPFLIGSCLVTHGSAKLLVTSVGAHSIFGEILLTLQENEEDTPLQEKLDDLAKIISYFGVGAAVLVFLALIIKFWVAGKQSDPTNYIEFVKYFMLAVIIIVVAVPEGLPLAVTISLAYSMKKMLTDQCLVRKLESCETMGSVSNICTDKTGTLTLNQMRVQQAVVGKSNFNNQNFTQINPSSQKMLNLISSVCSTAQLVEKSNTGLQNQNTSTTDVVGSKTEGALLILSKQLGCDYNEYRAALTVGDNSEGALAKKNEFTSDRKRMSVILDAQAYKLQIGFQKRYIALCKGASEIVLRRCTSYLDGDQVKQLSQEVKQMYEQQIVQFANQSLRTLILAYREVDQLPENPEDIEEELTLVGLVGIMDPLRPGVPEAISNCQGAGITVRMVTGDNLLTAIAISKDAGIIPTDATESDLKKMAITGPEFAKMSDEDAIMLIPTLRCMARSAPKDKYRLVCLLKSQNMVVAATGDGSNDAPQLKAANVGLAMGIAGTEVAKEASDIIIMNDNFCTIVRAIEWGRTVTANIRKFLQFQLTVNVVALVIAFLGSAVLNESPLTSIQLLYVNLIMDSLGSLALATEGPSKDVLHAEPVHKSASLLTPGLIRNILIISCYQILILLLMLFEATGDALCGIPAELMPDPATLKANEILEYAEIRVKYRYTCIYNFFIFSQLVNMFSCRRINNELNVFEGIFTNMMFSAILIITVIVQIIIMLVPGISDIFKIYDCSATALIPCVPAVSIARITPLTWGICILLALGCFVLHFIGRLSIKLPKEFKVSDKRIAKDIARLAKKAEEKKKKEEKEAEKEALKKNKLQ</sequence>
<dbReference type="InterPro" id="IPR004014">
    <property type="entry name" value="ATPase_P-typ_cation-transptr_N"/>
</dbReference>
<dbReference type="SFLD" id="SFLDS00003">
    <property type="entry name" value="Haloacid_Dehalogenase"/>
    <property type="match status" value="1"/>
</dbReference>
<dbReference type="InterPro" id="IPR023214">
    <property type="entry name" value="HAD_sf"/>
</dbReference>
<dbReference type="SUPFAM" id="SSF81660">
    <property type="entry name" value="Metal cation-transporting ATPase, ATP-binding domain N"/>
    <property type="match status" value="1"/>
</dbReference>
<name>A0A146KFE3_9EUKA</name>
<keyword evidence="13 14" id="KW-0472">Membrane</keyword>
<feature type="transmembrane region" description="Helical" evidence="14">
    <location>
        <begin position="279"/>
        <end position="297"/>
    </location>
</feature>
<comment type="subcellular location">
    <subcellularLocation>
        <location evidence="1">Endomembrane system</location>
        <topology evidence="1">Multi-pass membrane protein</topology>
    </subcellularLocation>
    <subcellularLocation>
        <location evidence="14">Membrane</location>
        <topology evidence="14">Multi-pass membrane protein</topology>
    </subcellularLocation>
</comment>
<evidence type="ECO:0000256" key="2">
    <source>
        <dbReference type="ARBA" id="ARBA00022448"/>
    </source>
</evidence>
<keyword evidence="8 14" id="KW-0067">ATP-binding</keyword>
<dbReference type="GO" id="GO:0046872">
    <property type="term" value="F:metal ion binding"/>
    <property type="evidence" value="ECO:0007669"/>
    <property type="project" value="UniProtKB-KW"/>
</dbReference>
<dbReference type="InterPro" id="IPR001757">
    <property type="entry name" value="P_typ_ATPase"/>
</dbReference>
<feature type="region of interest" description="Disordered" evidence="15">
    <location>
        <begin position="1018"/>
        <end position="1040"/>
    </location>
</feature>
<dbReference type="GO" id="GO:0005388">
    <property type="term" value="F:P-type calcium transporter activity"/>
    <property type="evidence" value="ECO:0007669"/>
    <property type="project" value="UniProtKB-EC"/>
</dbReference>
<dbReference type="NCBIfam" id="TIGR01517">
    <property type="entry name" value="ATPase-IIB_Ca"/>
    <property type="match status" value="1"/>
</dbReference>
<dbReference type="PANTHER" id="PTHR24093">
    <property type="entry name" value="CATION TRANSPORTING ATPASE"/>
    <property type="match status" value="1"/>
</dbReference>
<dbReference type="SMART" id="SM00831">
    <property type="entry name" value="Cation_ATPase_N"/>
    <property type="match status" value="1"/>
</dbReference>
<keyword evidence="10" id="KW-1278">Translocase</keyword>
<dbReference type="EMBL" id="GDID01002587">
    <property type="protein sequence ID" value="JAP94019.1"/>
    <property type="molecule type" value="Transcribed_RNA"/>
</dbReference>
<accession>A0A146KFE3</accession>
<evidence type="ECO:0000256" key="7">
    <source>
        <dbReference type="ARBA" id="ARBA00022837"/>
    </source>
</evidence>
<evidence type="ECO:0000259" key="16">
    <source>
        <dbReference type="SMART" id="SM00831"/>
    </source>
</evidence>
<dbReference type="Gene3D" id="3.40.1110.10">
    <property type="entry name" value="Calcium-transporting ATPase, cytoplasmic domain N"/>
    <property type="match status" value="1"/>
</dbReference>
<dbReference type="EC" id="7.2.2.10" evidence="14"/>
<gene>
    <name evidence="17" type="ORF">TPC1_13480</name>
</gene>
<evidence type="ECO:0000256" key="8">
    <source>
        <dbReference type="ARBA" id="ARBA00022840"/>
    </source>
</evidence>
<dbReference type="PRINTS" id="PR00121">
    <property type="entry name" value="NAKATPASE"/>
</dbReference>
<keyword evidence="3 14" id="KW-0109">Calcium transport</keyword>
<dbReference type="InterPro" id="IPR023299">
    <property type="entry name" value="ATPase_P-typ_cyto_dom_N"/>
</dbReference>
<dbReference type="SUPFAM" id="SSF81653">
    <property type="entry name" value="Calcium ATPase, transduction domain A"/>
    <property type="match status" value="1"/>
</dbReference>
<evidence type="ECO:0000256" key="1">
    <source>
        <dbReference type="ARBA" id="ARBA00004127"/>
    </source>
</evidence>
<dbReference type="SFLD" id="SFLDF00027">
    <property type="entry name" value="p-type_atpase"/>
    <property type="match status" value="1"/>
</dbReference>
<feature type="transmembrane region" description="Helical" evidence="14">
    <location>
        <begin position="93"/>
        <end position="112"/>
    </location>
</feature>
<keyword evidence="2 14" id="KW-0813">Transport</keyword>
<comment type="similarity">
    <text evidence="14">Belongs to the cation transport ATPase (P-type) (TC 3.A.3) family.</text>
</comment>
<evidence type="ECO:0000256" key="5">
    <source>
        <dbReference type="ARBA" id="ARBA00022723"/>
    </source>
</evidence>
<dbReference type="GO" id="GO:0005886">
    <property type="term" value="C:plasma membrane"/>
    <property type="evidence" value="ECO:0007669"/>
    <property type="project" value="TreeGrafter"/>
</dbReference>
<keyword evidence="7 14" id="KW-0106">Calcium</keyword>
<reference evidence="17" key="1">
    <citation type="submission" date="2015-07" db="EMBL/GenBank/DDBJ databases">
        <title>Adaptation to a free-living lifestyle via gene acquisitions in the diplomonad Trepomonas sp. PC1.</title>
        <authorList>
            <person name="Xu F."/>
            <person name="Jerlstrom-Hultqvist J."/>
            <person name="Kolisko M."/>
            <person name="Simpson A.G.B."/>
            <person name="Roger A.J."/>
            <person name="Svard S.G."/>
            <person name="Andersson J.O."/>
        </authorList>
    </citation>
    <scope>NUCLEOTIDE SEQUENCE</scope>
    <source>
        <strain evidence="17">PC1</strain>
    </source>
</reference>
<dbReference type="InterPro" id="IPR008250">
    <property type="entry name" value="ATPase_P-typ_transduc_dom_A_sf"/>
</dbReference>
<evidence type="ECO:0000256" key="9">
    <source>
        <dbReference type="ARBA" id="ARBA00022842"/>
    </source>
</evidence>
<feature type="transmembrane region" description="Helical" evidence="14">
    <location>
        <begin position="921"/>
        <end position="939"/>
    </location>
</feature>
<evidence type="ECO:0000256" key="3">
    <source>
        <dbReference type="ARBA" id="ARBA00022568"/>
    </source>
</evidence>
<dbReference type="SFLD" id="SFLDG00002">
    <property type="entry name" value="C1.7:_P-type_atpase_like"/>
    <property type="match status" value="1"/>
</dbReference>
<keyword evidence="6 14" id="KW-0547">Nucleotide-binding</keyword>
<dbReference type="Gene3D" id="1.20.1110.10">
    <property type="entry name" value="Calcium-transporting ATPase, transmembrane domain"/>
    <property type="match status" value="1"/>
</dbReference>
<evidence type="ECO:0000313" key="17">
    <source>
        <dbReference type="EMBL" id="JAP94019.1"/>
    </source>
</evidence>
<dbReference type="InterPro" id="IPR018303">
    <property type="entry name" value="ATPase_P-typ_P_site"/>
</dbReference>
<evidence type="ECO:0000256" key="4">
    <source>
        <dbReference type="ARBA" id="ARBA00022692"/>
    </source>
</evidence>
<evidence type="ECO:0000256" key="6">
    <source>
        <dbReference type="ARBA" id="ARBA00022741"/>
    </source>
</evidence>
<keyword evidence="11 14" id="KW-1133">Transmembrane helix</keyword>
<feature type="transmembrane region" description="Helical" evidence="14">
    <location>
        <begin position="317"/>
        <end position="343"/>
    </location>
</feature>
<evidence type="ECO:0000256" key="14">
    <source>
        <dbReference type="RuleBase" id="RU361146"/>
    </source>
</evidence>
<dbReference type="InterPro" id="IPR059000">
    <property type="entry name" value="ATPase_P-type_domA"/>
</dbReference>
<evidence type="ECO:0000256" key="11">
    <source>
        <dbReference type="ARBA" id="ARBA00022989"/>
    </source>
</evidence>
<dbReference type="Pfam" id="PF13246">
    <property type="entry name" value="Cation_ATPase"/>
    <property type="match status" value="1"/>
</dbReference>
<feature type="transmembrane region" description="Helical" evidence="14">
    <location>
        <begin position="971"/>
        <end position="989"/>
    </location>
</feature>
<dbReference type="SUPFAM" id="SSF56784">
    <property type="entry name" value="HAD-like"/>
    <property type="match status" value="1"/>
</dbReference>
<dbReference type="FunFam" id="2.70.150.10:FF:000029">
    <property type="entry name" value="Calcium-transporting ATPase"/>
    <property type="match status" value="1"/>
</dbReference>
<dbReference type="Gene3D" id="2.70.150.10">
    <property type="entry name" value="Calcium-transporting ATPase, cytoplasmic transduction domain A"/>
    <property type="match status" value="1"/>
</dbReference>
<feature type="domain" description="Cation-transporting P-type ATPase N-terminal" evidence="16">
    <location>
        <begin position="45"/>
        <end position="114"/>
    </location>
</feature>
<dbReference type="GO" id="GO:0012505">
    <property type="term" value="C:endomembrane system"/>
    <property type="evidence" value="ECO:0007669"/>
    <property type="project" value="UniProtKB-SubCell"/>
</dbReference>
<keyword evidence="4 14" id="KW-0812">Transmembrane</keyword>
<dbReference type="PRINTS" id="PR00119">
    <property type="entry name" value="CATATPASE"/>
</dbReference>
<dbReference type="Gene3D" id="3.40.50.1000">
    <property type="entry name" value="HAD superfamily/HAD-like"/>
    <property type="match status" value="1"/>
</dbReference>
<dbReference type="PROSITE" id="PS00154">
    <property type="entry name" value="ATPASE_E1_E2"/>
    <property type="match status" value="1"/>
</dbReference>
<evidence type="ECO:0000256" key="12">
    <source>
        <dbReference type="ARBA" id="ARBA00023065"/>
    </source>
</evidence>
<feature type="transmembrane region" description="Helical" evidence="14">
    <location>
        <begin position="754"/>
        <end position="776"/>
    </location>
</feature>
<dbReference type="InterPro" id="IPR044492">
    <property type="entry name" value="P_typ_ATPase_HD_dom"/>
</dbReference>
<dbReference type="PANTHER" id="PTHR24093:SF369">
    <property type="entry name" value="CALCIUM-TRANSPORTING ATPASE"/>
    <property type="match status" value="1"/>
</dbReference>
<comment type="catalytic activity">
    <reaction evidence="14">
        <text>Ca(2+)(in) + ATP + H2O = Ca(2+)(out) + ADP + phosphate + H(+)</text>
        <dbReference type="Rhea" id="RHEA:18105"/>
        <dbReference type="ChEBI" id="CHEBI:15377"/>
        <dbReference type="ChEBI" id="CHEBI:15378"/>
        <dbReference type="ChEBI" id="CHEBI:29108"/>
        <dbReference type="ChEBI" id="CHEBI:30616"/>
        <dbReference type="ChEBI" id="CHEBI:43474"/>
        <dbReference type="ChEBI" id="CHEBI:456216"/>
        <dbReference type="EC" id="7.2.2.10"/>
    </reaction>
</comment>
<dbReference type="Pfam" id="PF08282">
    <property type="entry name" value="Hydrolase_3"/>
    <property type="match status" value="1"/>
</dbReference>
<keyword evidence="12 14" id="KW-0406">Ion transport</keyword>
<dbReference type="GO" id="GO:0016887">
    <property type="term" value="F:ATP hydrolysis activity"/>
    <property type="evidence" value="ECO:0007669"/>
    <property type="project" value="InterPro"/>
</dbReference>
<dbReference type="Pfam" id="PF00689">
    <property type="entry name" value="Cation_ATPase_C"/>
    <property type="match status" value="1"/>
</dbReference>
<organism evidence="17">
    <name type="scientific">Trepomonas sp. PC1</name>
    <dbReference type="NCBI Taxonomy" id="1076344"/>
    <lineage>
        <taxon>Eukaryota</taxon>
        <taxon>Metamonada</taxon>
        <taxon>Diplomonadida</taxon>
        <taxon>Hexamitidae</taxon>
        <taxon>Hexamitinae</taxon>
        <taxon>Trepomonas</taxon>
    </lineage>
</organism>
<dbReference type="AlphaFoldDB" id="A0A146KFE3"/>
<comment type="function">
    <text evidence="14">Catalyzes the hydrolysis of ATP coupled with the transport of calcium.</text>
</comment>
<dbReference type="InterPro" id="IPR006408">
    <property type="entry name" value="P-type_ATPase_IIB"/>
</dbReference>
<dbReference type="Pfam" id="PF00690">
    <property type="entry name" value="Cation_ATPase_N"/>
    <property type="match status" value="1"/>
</dbReference>
<proteinExistence type="inferred from homology"/>
<evidence type="ECO:0000256" key="15">
    <source>
        <dbReference type="SAM" id="MobiDB-lite"/>
    </source>
</evidence>
<keyword evidence="9" id="KW-0460">Magnesium</keyword>
<evidence type="ECO:0000256" key="13">
    <source>
        <dbReference type="ARBA" id="ARBA00023136"/>
    </source>
</evidence>
<keyword evidence="5" id="KW-0479">Metal-binding</keyword>
<dbReference type="SUPFAM" id="SSF81665">
    <property type="entry name" value="Calcium ATPase, transmembrane domain M"/>
    <property type="match status" value="1"/>
</dbReference>
<dbReference type="InterPro" id="IPR036412">
    <property type="entry name" value="HAD-like_sf"/>
</dbReference>